<comment type="caution">
    <text evidence="1">The sequence shown here is derived from an EMBL/GenBank/DDBJ whole genome shotgun (WGS) entry which is preliminary data.</text>
</comment>
<evidence type="ECO:0000313" key="2">
    <source>
        <dbReference type="Proteomes" id="UP000789920"/>
    </source>
</evidence>
<evidence type="ECO:0000313" key="1">
    <source>
        <dbReference type="EMBL" id="CAG8626034.1"/>
    </source>
</evidence>
<dbReference type="EMBL" id="CAJVQC010011302">
    <property type="protein sequence ID" value="CAG8626034.1"/>
    <property type="molecule type" value="Genomic_DNA"/>
</dbReference>
<protein>
    <submittedName>
        <fullName evidence="1">18577_t:CDS:1</fullName>
    </submittedName>
</protein>
<dbReference type="Proteomes" id="UP000789920">
    <property type="component" value="Unassembled WGS sequence"/>
</dbReference>
<feature type="non-terminal residue" evidence="1">
    <location>
        <position position="1"/>
    </location>
</feature>
<reference evidence="1" key="1">
    <citation type="submission" date="2021-06" db="EMBL/GenBank/DDBJ databases">
        <authorList>
            <person name="Kallberg Y."/>
            <person name="Tangrot J."/>
            <person name="Rosling A."/>
        </authorList>
    </citation>
    <scope>NUCLEOTIDE SEQUENCE</scope>
    <source>
        <strain evidence="1">MA461A</strain>
    </source>
</reference>
<accession>A0ACA9N2V5</accession>
<name>A0ACA9N2V5_9GLOM</name>
<gene>
    <name evidence="1" type="ORF">RPERSI_LOCUS6910</name>
</gene>
<keyword evidence="2" id="KW-1185">Reference proteome</keyword>
<sequence>TKLDDYLEKLAKLLPKYIKEIKIWMVLQPGYKDEIVIPFNAQVVSKSIQFDEFKKPEKIKSKNLKNLTSYNTLKFPPWLFELTARSTDQKGGPSSDQTIKAISPKSNPLSPEELEIISQLNPANFNITTPINKLGCHSVLQRCPLLIVCLITTLTRYIDIEDELAARCMYGPFTLENPYVQHFR</sequence>
<organism evidence="1 2">
    <name type="scientific">Racocetra persica</name>
    <dbReference type="NCBI Taxonomy" id="160502"/>
    <lineage>
        <taxon>Eukaryota</taxon>
        <taxon>Fungi</taxon>
        <taxon>Fungi incertae sedis</taxon>
        <taxon>Mucoromycota</taxon>
        <taxon>Glomeromycotina</taxon>
        <taxon>Glomeromycetes</taxon>
        <taxon>Diversisporales</taxon>
        <taxon>Gigasporaceae</taxon>
        <taxon>Racocetra</taxon>
    </lineage>
</organism>
<proteinExistence type="predicted"/>